<proteinExistence type="predicted"/>
<reference evidence="1 2" key="1">
    <citation type="submission" date="2017-07" db="EMBL/GenBank/DDBJ databases">
        <title>Genome sequence of the Sordaria macrospora wild type strain R19027.</title>
        <authorList>
            <person name="Nowrousian M."/>
            <person name="Teichert I."/>
            <person name="Kueck U."/>
        </authorList>
    </citation>
    <scope>NUCLEOTIDE SEQUENCE [LARGE SCALE GENOMIC DNA]</scope>
    <source>
        <strain evidence="1 2">R19027</strain>
        <tissue evidence="1">Mycelium</tissue>
    </source>
</reference>
<organism evidence="1 2">
    <name type="scientific">Sordaria macrospora</name>
    <dbReference type="NCBI Taxonomy" id="5147"/>
    <lineage>
        <taxon>Eukaryota</taxon>
        <taxon>Fungi</taxon>
        <taxon>Dikarya</taxon>
        <taxon>Ascomycota</taxon>
        <taxon>Pezizomycotina</taxon>
        <taxon>Sordariomycetes</taxon>
        <taxon>Sordariomycetidae</taxon>
        <taxon>Sordariales</taxon>
        <taxon>Sordariaceae</taxon>
        <taxon>Sordaria</taxon>
    </lineage>
</organism>
<dbReference type="VEuPathDB" id="FungiDB:SMAC_09258"/>
<dbReference type="Proteomes" id="UP000433876">
    <property type="component" value="Unassembled WGS sequence"/>
</dbReference>
<dbReference type="AlphaFoldDB" id="A0A8S8ZI71"/>
<evidence type="ECO:0000313" key="1">
    <source>
        <dbReference type="EMBL" id="KAA8628175.1"/>
    </source>
</evidence>
<protein>
    <submittedName>
        <fullName evidence="1">Uncharacterized protein</fullName>
    </submittedName>
</protein>
<comment type="caution">
    <text evidence="1">The sequence shown here is derived from an EMBL/GenBank/DDBJ whole genome shotgun (WGS) entry which is preliminary data.</text>
</comment>
<name>A0A8S8ZI71_SORMA</name>
<gene>
    <name evidence="1" type="ORF">SMACR_09258</name>
</gene>
<evidence type="ECO:0000313" key="2">
    <source>
        <dbReference type="Proteomes" id="UP000433876"/>
    </source>
</evidence>
<accession>A0A8S8ZI71</accession>
<sequence>MIPLPTKTDLTTTATLLATSLSHFHSHSAQQGGLTSAKYWEKVDKKARGPEMNVWVGWRVRFSFDKEEAKEKESRGKDVEVEVLRVEVE</sequence>
<dbReference type="EMBL" id="NMPR01000201">
    <property type="protein sequence ID" value="KAA8628175.1"/>
    <property type="molecule type" value="Genomic_DNA"/>
</dbReference>